<evidence type="ECO:0000256" key="7">
    <source>
        <dbReference type="ARBA" id="ARBA00022840"/>
    </source>
</evidence>
<evidence type="ECO:0000256" key="9">
    <source>
        <dbReference type="HAMAP-Rule" id="MF_00365"/>
    </source>
</evidence>
<dbReference type="InterPro" id="IPR001238">
    <property type="entry name" value="DNA-binding_RecF"/>
</dbReference>
<proteinExistence type="inferred from homology"/>
<keyword evidence="6 9" id="KW-0547">Nucleotide-binding</keyword>
<evidence type="ECO:0000256" key="6">
    <source>
        <dbReference type="ARBA" id="ARBA00022741"/>
    </source>
</evidence>
<dbReference type="Proteomes" id="UP000306552">
    <property type="component" value="Unassembled WGS sequence"/>
</dbReference>
<evidence type="ECO:0000313" key="13">
    <source>
        <dbReference type="Proteomes" id="UP000306552"/>
    </source>
</evidence>
<keyword evidence="7 9" id="KW-0067">ATP-binding</keyword>
<dbReference type="EMBL" id="SWMU01000002">
    <property type="protein sequence ID" value="TKS56672.1"/>
    <property type="molecule type" value="Genomic_DNA"/>
</dbReference>
<dbReference type="HAMAP" id="MF_00365">
    <property type="entry name" value="RecF"/>
    <property type="match status" value="1"/>
</dbReference>
<dbReference type="SUPFAM" id="SSF52540">
    <property type="entry name" value="P-loop containing nucleoside triphosphate hydrolases"/>
    <property type="match status" value="1"/>
</dbReference>
<dbReference type="InterPro" id="IPR003395">
    <property type="entry name" value="RecF/RecN/SMC_N"/>
</dbReference>
<evidence type="ECO:0000259" key="11">
    <source>
        <dbReference type="Pfam" id="PF02463"/>
    </source>
</evidence>
<dbReference type="PROSITE" id="PS00617">
    <property type="entry name" value="RECF_1"/>
    <property type="match status" value="1"/>
</dbReference>
<dbReference type="OrthoDB" id="9803889at2"/>
<evidence type="ECO:0000256" key="8">
    <source>
        <dbReference type="ARBA" id="ARBA00023125"/>
    </source>
</evidence>
<dbReference type="GO" id="GO:0000731">
    <property type="term" value="P:DNA synthesis involved in DNA repair"/>
    <property type="evidence" value="ECO:0007669"/>
    <property type="project" value="TreeGrafter"/>
</dbReference>
<dbReference type="RefSeq" id="WP_138931774.1">
    <property type="nucleotide sequence ID" value="NZ_SWMU01000002.1"/>
</dbReference>
<dbReference type="GO" id="GO:0009432">
    <property type="term" value="P:SOS response"/>
    <property type="evidence" value="ECO:0007669"/>
    <property type="project" value="UniProtKB-UniRule"/>
</dbReference>
<dbReference type="GO" id="GO:0005737">
    <property type="term" value="C:cytoplasm"/>
    <property type="evidence" value="ECO:0007669"/>
    <property type="project" value="UniProtKB-SubCell"/>
</dbReference>
<dbReference type="GO" id="GO:0005524">
    <property type="term" value="F:ATP binding"/>
    <property type="evidence" value="ECO:0007669"/>
    <property type="project" value="UniProtKB-UniRule"/>
</dbReference>
<keyword evidence="5 9" id="KW-0235">DNA replication</keyword>
<reference evidence="12 13" key="1">
    <citation type="submission" date="2019-04" db="EMBL/GenBank/DDBJ databases">
        <title>Psychroflexus halotolerans sp. nov., isolated from a marine solar saltern.</title>
        <authorList>
            <person name="Feng X."/>
        </authorList>
    </citation>
    <scope>NUCLEOTIDE SEQUENCE [LARGE SCALE GENOMIC DNA]</scope>
    <source>
        <strain evidence="12 13">WDS2C27</strain>
    </source>
</reference>
<dbReference type="Gene3D" id="3.40.50.300">
    <property type="entry name" value="P-loop containing nucleotide triphosphate hydrolases"/>
    <property type="match status" value="1"/>
</dbReference>
<dbReference type="PANTHER" id="PTHR32182">
    <property type="entry name" value="DNA REPLICATION AND REPAIR PROTEIN RECF"/>
    <property type="match status" value="1"/>
</dbReference>
<dbReference type="PANTHER" id="PTHR32182:SF0">
    <property type="entry name" value="DNA REPLICATION AND REPAIR PROTEIN RECF"/>
    <property type="match status" value="1"/>
</dbReference>
<dbReference type="Pfam" id="PF02463">
    <property type="entry name" value="SMC_N"/>
    <property type="match status" value="1"/>
</dbReference>
<dbReference type="AlphaFoldDB" id="A0A4U5TRP3"/>
<evidence type="ECO:0000256" key="4">
    <source>
        <dbReference type="ARBA" id="ARBA00022490"/>
    </source>
</evidence>
<keyword evidence="13" id="KW-1185">Reference proteome</keyword>
<dbReference type="GO" id="GO:0003697">
    <property type="term" value="F:single-stranded DNA binding"/>
    <property type="evidence" value="ECO:0007669"/>
    <property type="project" value="UniProtKB-UniRule"/>
</dbReference>
<comment type="function">
    <text evidence="9 10">The RecF protein is involved in DNA metabolism; it is required for DNA replication and normal SOS inducibility. RecF binds preferentially to single-stranded, linear DNA. It also seems to bind ATP.</text>
</comment>
<dbReference type="InterPro" id="IPR042174">
    <property type="entry name" value="RecF_2"/>
</dbReference>
<keyword evidence="4 9" id="KW-0963">Cytoplasm</keyword>
<sequence>MILKSLSLLHYKNFDAFEFEFDAKINCIVGENGKGKTNILDSIYHLAYTKSYFNPITSQNIQHGQDFFVVDGKFERQSKTENIIVSFKKGQKKIVKRNAKTYDRLSEHVGLIPVVIISPTDRDLILEGSDVRRKFMDTVISQVDKTYLNYLMKYNKVLSQRNALLKYFAVNHTYDSTTLSVYNEQMQDLGQYIYNSRQQFIEDFTPILKQRYQEICQKDEPIQITYKSQLHEQNLGDLFEKSLQKDMALQYTSTGIHKDDLILDIKGYPVKKFGSQGQQKSYLIALKFAQYDYLKDSQGLNPILLLDDIFDKLDENRVKHIVSMVTQQDLGQMFISDTHPDRTENVVKANAEQYKMINLNEFNFSHESV</sequence>
<dbReference type="NCBIfam" id="TIGR00611">
    <property type="entry name" value="recf"/>
    <property type="match status" value="1"/>
</dbReference>
<dbReference type="GO" id="GO:0006302">
    <property type="term" value="P:double-strand break repair"/>
    <property type="evidence" value="ECO:0007669"/>
    <property type="project" value="TreeGrafter"/>
</dbReference>
<dbReference type="InterPro" id="IPR018078">
    <property type="entry name" value="DNA-binding_RecF_CS"/>
</dbReference>
<dbReference type="InterPro" id="IPR027417">
    <property type="entry name" value="P-loop_NTPase"/>
</dbReference>
<evidence type="ECO:0000256" key="5">
    <source>
        <dbReference type="ARBA" id="ARBA00022705"/>
    </source>
</evidence>
<keyword evidence="9 10" id="KW-0234">DNA repair</keyword>
<dbReference type="GO" id="GO:0006260">
    <property type="term" value="P:DNA replication"/>
    <property type="evidence" value="ECO:0007669"/>
    <property type="project" value="UniProtKB-UniRule"/>
</dbReference>
<gene>
    <name evidence="9" type="primary">recF</name>
    <name evidence="12" type="ORF">FCN74_06485</name>
</gene>
<evidence type="ECO:0000256" key="3">
    <source>
        <dbReference type="ARBA" id="ARBA00020170"/>
    </source>
</evidence>
<comment type="similarity">
    <text evidence="2 9 10">Belongs to the RecF family.</text>
</comment>
<keyword evidence="8 9" id="KW-0238">DNA-binding</keyword>
<keyword evidence="9 10" id="KW-0227">DNA damage</keyword>
<dbReference type="Gene3D" id="1.20.1050.90">
    <property type="entry name" value="RecF/RecN/SMC, N-terminal domain"/>
    <property type="match status" value="1"/>
</dbReference>
<feature type="domain" description="RecF/RecN/SMC N-terminal" evidence="11">
    <location>
        <begin position="3"/>
        <end position="344"/>
    </location>
</feature>
<organism evidence="12 13">
    <name type="scientific">Mesohalobacter halotolerans</name>
    <dbReference type="NCBI Taxonomy" id="1883405"/>
    <lineage>
        <taxon>Bacteria</taxon>
        <taxon>Pseudomonadati</taxon>
        <taxon>Bacteroidota</taxon>
        <taxon>Flavobacteriia</taxon>
        <taxon>Flavobacteriales</taxon>
        <taxon>Flavobacteriaceae</taxon>
        <taxon>Mesohalobacter</taxon>
    </lineage>
</organism>
<feature type="binding site" evidence="9">
    <location>
        <begin position="30"/>
        <end position="37"/>
    </location>
    <ligand>
        <name>ATP</name>
        <dbReference type="ChEBI" id="CHEBI:30616"/>
    </ligand>
</feature>
<dbReference type="PROSITE" id="PS00618">
    <property type="entry name" value="RECF_2"/>
    <property type="match status" value="1"/>
</dbReference>
<evidence type="ECO:0000256" key="10">
    <source>
        <dbReference type="RuleBase" id="RU000578"/>
    </source>
</evidence>
<evidence type="ECO:0000256" key="1">
    <source>
        <dbReference type="ARBA" id="ARBA00004496"/>
    </source>
</evidence>
<protein>
    <recommendedName>
        <fullName evidence="3 9">DNA replication and repair protein RecF</fullName>
    </recommendedName>
</protein>
<evidence type="ECO:0000313" key="12">
    <source>
        <dbReference type="EMBL" id="TKS56672.1"/>
    </source>
</evidence>
<comment type="caution">
    <text evidence="12">The sequence shown here is derived from an EMBL/GenBank/DDBJ whole genome shotgun (WGS) entry which is preliminary data.</text>
</comment>
<evidence type="ECO:0000256" key="2">
    <source>
        <dbReference type="ARBA" id="ARBA00008016"/>
    </source>
</evidence>
<accession>A0A4U5TRP3</accession>
<name>A0A4U5TRP3_9FLAO</name>
<keyword evidence="9 10" id="KW-0742">SOS response</keyword>
<comment type="subcellular location">
    <subcellularLocation>
        <location evidence="1 9 10">Cytoplasm</location>
    </subcellularLocation>
</comment>